<protein>
    <submittedName>
        <fullName evidence="2">Similar to AT hook motif family protein [Metarhizium anisopliae ARSEF 23] acc. no. EFZ03561</fullName>
    </submittedName>
</protein>
<evidence type="ECO:0000256" key="1">
    <source>
        <dbReference type="SAM" id="MobiDB-lite"/>
    </source>
</evidence>
<feature type="region of interest" description="Disordered" evidence="1">
    <location>
        <begin position="128"/>
        <end position="275"/>
    </location>
</feature>
<gene>
    <name evidence="2" type="ORF">PCON_07973</name>
</gene>
<dbReference type="eggNOG" id="ENOG502SITF">
    <property type="taxonomic scope" value="Eukaryota"/>
</dbReference>
<sequence length="468" mass="52862">MAEPIRRESVDGLKSLLFPATTIRKECSKKWATAQLEYYGLAVPEGSKDVVLKELRRAVKDGLCDQVPAVSDRNKVSSINENEPSPAEPKSPAKPAPQEDRPKRTFGTPKKVTMKNVKNIMVEVSDNPAVFDSTDEAPGDQSVLVSPKTNENSQPKVPDTPSRRASERQKAKLEELLKLIGEREEKERPKATPKSRIKAKATADTKQKTEDQPKSTTARTPRTRNAKEAAGKVEEKTKAIPKATPKKNFDAKDRGKVVSEPKPQPAAKKTEKLRTPHGHYEVTCKDISEGWDNMRNLTLAIQDDPDRVHKYDSDCFVGDFSFGVLSGIMRFRRQGETWDDFETKDDCSDSEQSFDMSASRKRKFSGAQYSKKRLRSDASIDPLKFHFIWRGRDTGENVIQLDVNNANKGWLKFKDHSLKQFQGEFDADLLGKGIKFSGKLVGKIGRATNKRWSSYSERQYEEERVGRW</sequence>
<proteinExistence type="predicted"/>
<dbReference type="OrthoDB" id="4630416at2759"/>
<name>U4L1J6_PYROM</name>
<organism evidence="2 3">
    <name type="scientific">Pyronema omphalodes (strain CBS 100304)</name>
    <name type="common">Pyronema confluens</name>
    <dbReference type="NCBI Taxonomy" id="1076935"/>
    <lineage>
        <taxon>Eukaryota</taxon>
        <taxon>Fungi</taxon>
        <taxon>Dikarya</taxon>
        <taxon>Ascomycota</taxon>
        <taxon>Pezizomycotina</taxon>
        <taxon>Pezizomycetes</taxon>
        <taxon>Pezizales</taxon>
        <taxon>Pyronemataceae</taxon>
        <taxon>Pyronema</taxon>
    </lineage>
</organism>
<evidence type="ECO:0000313" key="2">
    <source>
        <dbReference type="EMBL" id="CCX08380.1"/>
    </source>
</evidence>
<accession>U4L1J6</accession>
<feature type="compositionally biased region" description="Basic and acidic residues" evidence="1">
    <location>
        <begin position="225"/>
        <end position="238"/>
    </location>
</feature>
<reference evidence="2 3" key="1">
    <citation type="journal article" date="2013" name="PLoS Genet.">
        <title>The genome and development-dependent transcriptomes of Pyronema confluens: a window into fungal evolution.</title>
        <authorList>
            <person name="Traeger S."/>
            <person name="Altegoer F."/>
            <person name="Freitag M."/>
            <person name="Gabaldon T."/>
            <person name="Kempken F."/>
            <person name="Kumar A."/>
            <person name="Marcet-Houben M."/>
            <person name="Poggeler S."/>
            <person name="Stajich J.E."/>
            <person name="Nowrousian M."/>
        </authorList>
    </citation>
    <scope>NUCLEOTIDE SEQUENCE [LARGE SCALE GENOMIC DNA]</scope>
    <source>
        <strain evidence="3">CBS 100304</strain>
        <tissue evidence="2">Vegetative mycelium</tissue>
    </source>
</reference>
<feature type="compositionally biased region" description="Polar residues" evidence="1">
    <location>
        <begin position="143"/>
        <end position="155"/>
    </location>
</feature>
<dbReference type="STRING" id="1076935.U4L1J6"/>
<dbReference type="Proteomes" id="UP000018144">
    <property type="component" value="Unassembled WGS sequence"/>
</dbReference>
<feature type="compositionally biased region" description="Basic and acidic residues" evidence="1">
    <location>
        <begin position="161"/>
        <end position="190"/>
    </location>
</feature>
<feature type="compositionally biased region" description="Pro residues" evidence="1">
    <location>
        <begin position="86"/>
        <end position="95"/>
    </location>
</feature>
<keyword evidence="3" id="KW-1185">Reference proteome</keyword>
<evidence type="ECO:0000313" key="3">
    <source>
        <dbReference type="Proteomes" id="UP000018144"/>
    </source>
</evidence>
<feature type="compositionally biased region" description="Basic and acidic residues" evidence="1">
    <location>
        <begin position="247"/>
        <end position="259"/>
    </location>
</feature>
<dbReference type="EMBL" id="HF935410">
    <property type="protein sequence ID" value="CCX08380.1"/>
    <property type="molecule type" value="Genomic_DNA"/>
</dbReference>
<feature type="compositionally biased region" description="Basic and acidic residues" evidence="1">
    <location>
        <begin position="201"/>
        <end position="213"/>
    </location>
</feature>
<feature type="region of interest" description="Disordered" evidence="1">
    <location>
        <begin position="63"/>
        <end position="115"/>
    </location>
</feature>
<dbReference type="AlphaFoldDB" id="U4L1J6"/>